<name>A0A081A1F3_PHYNI</name>
<accession>A0A081A1F3</accession>
<organism evidence="1 2">
    <name type="scientific">Phytophthora nicotianae P1976</name>
    <dbReference type="NCBI Taxonomy" id="1317066"/>
    <lineage>
        <taxon>Eukaryota</taxon>
        <taxon>Sar</taxon>
        <taxon>Stramenopiles</taxon>
        <taxon>Oomycota</taxon>
        <taxon>Peronosporomycetes</taxon>
        <taxon>Peronosporales</taxon>
        <taxon>Peronosporaceae</taxon>
        <taxon>Phytophthora</taxon>
    </lineage>
</organism>
<evidence type="ECO:0000313" key="1">
    <source>
        <dbReference type="EMBL" id="ETO72714.1"/>
    </source>
</evidence>
<gene>
    <name evidence="1" type="ORF">F444_11280</name>
</gene>
<evidence type="ECO:0000313" key="2">
    <source>
        <dbReference type="Proteomes" id="UP000028582"/>
    </source>
</evidence>
<dbReference type="EMBL" id="ANJA01002037">
    <property type="protein sequence ID" value="ETO72714.1"/>
    <property type="molecule type" value="Genomic_DNA"/>
</dbReference>
<dbReference type="AlphaFoldDB" id="A0A081A1F3"/>
<comment type="caution">
    <text evidence="1">The sequence shown here is derived from an EMBL/GenBank/DDBJ whole genome shotgun (WGS) entry which is preliminary data.</text>
</comment>
<proteinExistence type="predicted"/>
<reference evidence="1 2" key="1">
    <citation type="submission" date="2013-11" db="EMBL/GenBank/DDBJ databases">
        <title>The Genome Sequence of Phytophthora parasitica P1976.</title>
        <authorList>
            <consortium name="The Broad Institute Genomics Platform"/>
            <person name="Russ C."/>
            <person name="Tyler B."/>
            <person name="Panabieres F."/>
            <person name="Shan W."/>
            <person name="Tripathy S."/>
            <person name="Grunwald N."/>
            <person name="Machado M."/>
            <person name="Johnson C.S."/>
            <person name="Walker B."/>
            <person name="Young S."/>
            <person name="Zeng Q."/>
            <person name="Gargeya S."/>
            <person name="Fitzgerald M."/>
            <person name="Haas B."/>
            <person name="Abouelleil A."/>
            <person name="Allen A.W."/>
            <person name="Alvarado L."/>
            <person name="Arachchi H.M."/>
            <person name="Berlin A.M."/>
            <person name="Chapman S.B."/>
            <person name="Gainer-Dewar J."/>
            <person name="Goldberg J."/>
            <person name="Griggs A."/>
            <person name="Gujja S."/>
            <person name="Hansen M."/>
            <person name="Howarth C."/>
            <person name="Imamovic A."/>
            <person name="Ireland A."/>
            <person name="Larimer J."/>
            <person name="McCowan C."/>
            <person name="Murphy C."/>
            <person name="Pearson M."/>
            <person name="Poon T.W."/>
            <person name="Priest M."/>
            <person name="Roberts A."/>
            <person name="Saif S."/>
            <person name="Shea T."/>
            <person name="Sisk P."/>
            <person name="Sykes S."/>
            <person name="Wortman J."/>
            <person name="Nusbaum C."/>
            <person name="Birren B."/>
        </authorList>
    </citation>
    <scope>NUCLEOTIDE SEQUENCE [LARGE SCALE GENOMIC DNA]</scope>
    <source>
        <strain evidence="1 2">P1976</strain>
    </source>
</reference>
<sequence length="140" mass="15751">MERVSPIPGLLLVGSGRIGMVFNKELWRKFVRKDETGYWQTCMGFGMRGFSDEAQSTQDGYAYDAQVQREVDRVSRRRAVPGYGGMLQEMWITVGPEMRAWGRRTISLILTKGAGAFPSPEEANDIHAKNIARGLDHDRG</sequence>
<dbReference type="Proteomes" id="UP000028582">
    <property type="component" value="Unassembled WGS sequence"/>
</dbReference>
<protein>
    <submittedName>
        <fullName evidence="1">Uncharacterized protein</fullName>
    </submittedName>
</protein>